<gene>
    <name evidence="2" type="ORF">D477_015416</name>
</gene>
<comment type="caution">
    <text evidence="2">The sequence shown here is derived from an EMBL/GenBank/DDBJ whole genome shotgun (WGS) entry which is preliminary data.</text>
</comment>
<feature type="domain" description="Thymidylate kinase-like" evidence="1">
    <location>
        <begin position="10"/>
        <end position="71"/>
    </location>
</feature>
<evidence type="ECO:0000313" key="3">
    <source>
        <dbReference type="Proteomes" id="UP000010729"/>
    </source>
</evidence>
<proteinExistence type="predicted"/>
<dbReference type="SUPFAM" id="SSF52540">
    <property type="entry name" value="P-loop containing nucleoside triphosphate hydrolases"/>
    <property type="match status" value="1"/>
</dbReference>
<organism evidence="2 3">
    <name type="scientific">Arthrobacter crystallopoietes BAB-32</name>
    <dbReference type="NCBI Taxonomy" id="1246476"/>
    <lineage>
        <taxon>Bacteria</taxon>
        <taxon>Bacillati</taxon>
        <taxon>Actinomycetota</taxon>
        <taxon>Actinomycetes</taxon>
        <taxon>Micrococcales</taxon>
        <taxon>Micrococcaceae</taxon>
        <taxon>Crystallibacter</taxon>
    </lineage>
</organism>
<evidence type="ECO:0000259" key="1">
    <source>
        <dbReference type="Pfam" id="PF02223"/>
    </source>
</evidence>
<reference evidence="2 3" key="1">
    <citation type="journal article" date="2013" name="Genome Announc.">
        <title>Draft Genome Sequence of Arthrobacter crystallopoietes Strain BAB-32, Revealing Genes for Bioremediation.</title>
        <authorList>
            <person name="Joshi M.N."/>
            <person name="Pandit A.S."/>
            <person name="Sharma A."/>
            <person name="Pandya R.V."/>
            <person name="Desai S.M."/>
            <person name="Saxena A.K."/>
            <person name="Bagatharia S.B."/>
        </authorList>
    </citation>
    <scope>NUCLEOTIDE SEQUENCE [LARGE SCALE GENOMIC DNA]</scope>
    <source>
        <strain evidence="2 3">BAB-32</strain>
    </source>
</reference>
<dbReference type="Pfam" id="PF02223">
    <property type="entry name" value="Thymidylate_kin"/>
    <property type="match status" value="1"/>
</dbReference>
<keyword evidence="2" id="KW-0808">Transferase</keyword>
<keyword evidence="2" id="KW-0418">Kinase</keyword>
<keyword evidence="3" id="KW-1185">Reference proteome</keyword>
<dbReference type="Gene3D" id="3.40.50.300">
    <property type="entry name" value="P-loop containing nucleotide triphosphate hydrolases"/>
    <property type="match status" value="1"/>
</dbReference>
<name>N1USF4_9MICC</name>
<sequence>GLAARLLALLPRPDLVVYFELPPEQALDRVATRGEDSETLAGLRSFDAGYRSLPEFSSFAVIDASLPRAAVAGQLEQLIRSRRPAASAS</sequence>
<dbReference type="InterPro" id="IPR027417">
    <property type="entry name" value="P-loop_NTPase"/>
</dbReference>
<dbReference type="AlphaFoldDB" id="N1USF4"/>
<dbReference type="GO" id="GO:0016301">
    <property type="term" value="F:kinase activity"/>
    <property type="evidence" value="ECO:0007669"/>
    <property type="project" value="UniProtKB-KW"/>
</dbReference>
<dbReference type="Proteomes" id="UP000010729">
    <property type="component" value="Unassembled WGS sequence"/>
</dbReference>
<protein>
    <submittedName>
        <fullName evidence="2">Thymidylate kinase</fullName>
    </submittedName>
</protein>
<feature type="non-terminal residue" evidence="2">
    <location>
        <position position="1"/>
    </location>
</feature>
<evidence type="ECO:0000313" key="2">
    <source>
        <dbReference type="EMBL" id="EMY33321.1"/>
    </source>
</evidence>
<dbReference type="EMBL" id="ANPE02000184">
    <property type="protein sequence ID" value="EMY33321.1"/>
    <property type="molecule type" value="Genomic_DNA"/>
</dbReference>
<dbReference type="InterPro" id="IPR039430">
    <property type="entry name" value="Thymidylate_kin-like_dom"/>
</dbReference>
<accession>N1USF4</accession>